<evidence type="ECO:0000313" key="1">
    <source>
        <dbReference type="EMBL" id="CAJ0558081.1"/>
    </source>
</evidence>
<dbReference type="Proteomes" id="UP001177023">
    <property type="component" value="Unassembled WGS sequence"/>
</dbReference>
<feature type="non-terminal residue" evidence="1">
    <location>
        <position position="37"/>
    </location>
</feature>
<accession>A0AA36FQW1</accession>
<sequence length="37" mass="4325">QDAFDKRLAEGWKAKDYTATKEQTKMAKPNVKKNKKK</sequence>
<comment type="caution">
    <text evidence="1">The sequence shown here is derived from an EMBL/GenBank/DDBJ whole genome shotgun (WGS) entry which is preliminary data.</text>
</comment>
<gene>
    <name evidence="1" type="ORF">MSPICULIGERA_LOCUS820</name>
</gene>
<organism evidence="1 2">
    <name type="scientific">Mesorhabditis spiculigera</name>
    <dbReference type="NCBI Taxonomy" id="96644"/>
    <lineage>
        <taxon>Eukaryota</taxon>
        <taxon>Metazoa</taxon>
        <taxon>Ecdysozoa</taxon>
        <taxon>Nematoda</taxon>
        <taxon>Chromadorea</taxon>
        <taxon>Rhabditida</taxon>
        <taxon>Rhabditina</taxon>
        <taxon>Rhabditomorpha</taxon>
        <taxon>Rhabditoidea</taxon>
        <taxon>Rhabditidae</taxon>
        <taxon>Mesorhabditinae</taxon>
        <taxon>Mesorhabditis</taxon>
    </lineage>
</organism>
<name>A0AA36FQW1_9BILA</name>
<dbReference type="AlphaFoldDB" id="A0AA36FQW1"/>
<reference evidence="1" key="1">
    <citation type="submission" date="2023-06" db="EMBL/GenBank/DDBJ databases">
        <authorList>
            <person name="Delattre M."/>
        </authorList>
    </citation>
    <scope>NUCLEOTIDE SEQUENCE</scope>
    <source>
        <strain evidence="1">AF72</strain>
    </source>
</reference>
<proteinExistence type="predicted"/>
<dbReference type="EMBL" id="CATQJA010000201">
    <property type="protein sequence ID" value="CAJ0558081.1"/>
    <property type="molecule type" value="Genomic_DNA"/>
</dbReference>
<keyword evidence="2" id="KW-1185">Reference proteome</keyword>
<evidence type="ECO:0000313" key="2">
    <source>
        <dbReference type="Proteomes" id="UP001177023"/>
    </source>
</evidence>
<feature type="non-terminal residue" evidence="1">
    <location>
        <position position="1"/>
    </location>
</feature>
<protein>
    <submittedName>
        <fullName evidence="1">Uncharacterized protein</fullName>
    </submittedName>
</protein>